<keyword evidence="3" id="KW-1185">Reference proteome</keyword>
<dbReference type="EMBL" id="CP020370">
    <property type="protein sequence ID" value="AUB83226.1"/>
    <property type="molecule type" value="Genomic_DNA"/>
</dbReference>
<name>A0A2K8UCD6_9GAMM</name>
<dbReference type="InterPro" id="IPR003812">
    <property type="entry name" value="Fido"/>
</dbReference>
<dbReference type="KEGG" id="tsy:THSYN_21300"/>
<reference evidence="2 3" key="1">
    <citation type="submission" date="2017-03" db="EMBL/GenBank/DDBJ databases">
        <title>Complete genome sequence of Candidatus 'Thiodictyon syntrophicum' sp. nov. strain Cad16T, a photolithoautotroph purple sulfur bacterium isolated from an alpine meromictic lake.</title>
        <authorList>
            <person name="Luedin S.M."/>
            <person name="Pothier J.F."/>
            <person name="Danza F."/>
            <person name="Storelli N."/>
            <person name="Wittwer M."/>
            <person name="Tonolla M."/>
        </authorList>
    </citation>
    <scope>NUCLEOTIDE SEQUENCE [LARGE SCALE GENOMIC DNA]</scope>
    <source>
        <strain evidence="2 3">Cad16T</strain>
    </source>
</reference>
<accession>A0A2K8UCD6</accession>
<feature type="domain" description="Fido" evidence="1">
    <location>
        <begin position="1"/>
        <end position="76"/>
    </location>
</feature>
<dbReference type="SUPFAM" id="SSF140931">
    <property type="entry name" value="Fic-like"/>
    <property type="match status" value="1"/>
</dbReference>
<proteinExistence type="predicted"/>
<evidence type="ECO:0000313" key="2">
    <source>
        <dbReference type="EMBL" id="AUB83226.1"/>
    </source>
</evidence>
<dbReference type="AlphaFoldDB" id="A0A2K8UCD6"/>
<evidence type="ECO:0000259" key="1">
    <source>
        <dbReference type="PROSITE" id="PS51459"/>
    </source>
</evidence>
<dbReference type="InterPro" id="IPR036597">
    <property type="entry name" value="Fido-like_dom_sf"/>
</dbReference>
<sequence length="76" mass="8207">MGSPGCAIGDATFVPPSPLRLLDHLEDWERYLATQDRDGIAQTAIVHAQFELIHPFKDGSNRLAPPVLSPLADGVT</sequence>
<dbReference type="Gene3D" id="1.10.3290.10">
    <property type="entry name" value="Fido-like domain"/>
    <property type="match status" value="1"/>
</dbReference>
<dbReference type="PROSITE" id="PS51459">
    <property type="entry name" value="FIDO"/>
    <property type="match status" value="1"/>
</dbReference>
<protein>
    <recommendedName>
        <fullName evidence="1">Fido domain-containing protein</fullName>
    </recommendedName>
</protein>
<dbReference type="Pfam" id="PF02661">
    <property type="entry name" value="Fic"/>
    <property type="match status" value="1"/>
</dbReference>
<organism evidence="2 3">
    <name type="scientific">Candidatus Thiodictyon syntrophicum</name>
    <dbReference type="NCBI Taxonomy" id="1166950"/>
    <lineage>
        <taxon>Bacteria</taxon>
        <taxon>Pseudomonadati</taxon>
        <taxon>Pseudomonadota</taxon>
        <taxon>Gammaproteobacteria</taxon>
        <taxon>Chromatiales</taxon>
        <taxon>Chromatiaceae</taxon>
        <taxon>Thiodictyon</taxon>
    </lineage>
</organism>
<gene>
    <name evidence="2" type="ORF">THSYN_21300</name>
</gene>
<dbReference type="Proteomes" id="UP000232638">
    <property type="component" value="Chromosome"/>
</dbReference>
<evidence type="ECO:0000313" key="3">
    <source>
        <dbReference type="Proteomes" id="UP000232638"/>
    </source>
</evidence>